<name>A0A6J7ER34_9ZZZZ</name>
<dbReference type="EMBL" id="CAFBLR010000202">
    <property type="protein sequence ID" value="CAB4884128.1"/>
    <property type="molecule type" value="Genomic_DNA"/>
</dbReference>
<accession>A0A6J7ER34</accession>
<reference evidence="1" key="1">
    <citation type="submission" date="2020-05" db="EMBL/GenBank/DDBJ databases">
        <authorList>
            <person name="Chiriac C."/>
            <person name="Salcher M."/>
            <person name="Ghai R."/>
            <person name="Kavagutti S V."/>
        </authorList>
    </citation>
    <scope>NUCLEOTIDE SEQUENCE</scope>
</reference>
<protein>
    <submittedName>
        <fullName evidence="1">Unannotated protein</fullName>
    </submittedName>
</protein>
<sequence>MSSLGEIDIVGIGPNRMMGTVLTGANWRTGADPEVLTATVAATSAPTLIAAALDEPLNTTADFGA</sequence>
<dbReference type="AlphaFoldDB" id="A0A6J7ER34"/>
<evidence type="ECO:0000313" key="1">
    <source>
        <dbReference type="EMBL" id="CAB4884128.1"/>
    </source>
</evidence>
<gene>
    <name evidence="1" type="ORF">UFOPK3417_01678</name>
</gene>
<proteinExistence type="predicted"/>
<organism evidence="1">
    <name type="scientific">freshwater metagenome</name>
    <dbReference type="NCBI Taxonomy" id="449393"/>
    <lineage>
        <taxon>unclassified sequences</taxon>
        <taxon>metagenomes</taxon>
        <taxon>ecological metagenomes</taxon>
    </lineage>
</organism>